<evidence type="ECO:0000313" key="2">
    <source>
        <dbReference type="EMBL" id="TDQ45275.1"/>
    </source>
</evidence>
<dbReference type="GO" id="GO:0007165">
    <property type="term" value="P:signal transduction"/>
    <property type="evidence" value="ECO:0007669"/>
    <property type="project" value="InterPro"/>
</dbReference>
<keyword evidence="3" id="KW-1185">Reference proteome</keyword>
<dbReference type="Gene3D" id="2.40.50.180">
    <property type="entry name" value="CheA-289, Domain 4"/>
    <property type="match status" value="1"/>
</dbReference>
<dbReference type="InterPro" id="IPR002545">
    <property type="entry name" value="CheW-lke_dom"/>
</dbReference>
<organism evidence="2 3">
    <name type="scientific">Tepidicella xavieri</name>
    <dbReference type="NCBI Taxonomy" id="360241"/>
    <lineage>
        <taxon>Bacteria</taxon>
        <taxon>Pseudomonadati</taxon>
        <taxon>Pseudomonadota</taxon>
        <taxon>Betaproteobacteria</taxon>
        <taxon>Burkholderiales</taxon>
        <taxon>Tepidicella</taxon>
    </lineage>
</organism>
<dbReference type="Proteomes" id="UP000295510">
    <property type="component" value="Unassembled WGS sequence"/>
</dbReference>
<dbReference type="OrthoDB" id="5298045at2"/>
<sequence>MANRQSLAELQERLTRRLKEAETEAVSHAWLAVEAGIGRYLLPLAQSGEIHAWSGVFPVPHTKPWYAGLANLRGDLQGVIDWAVFVEGPAPGVLPAADRVTSESRLVCLSPALGVNAALLVDRLMGLRQPGDFSSAEPVADPQQAFIRQRLKDGNGQWWSELDLQMLCADAQFLDVVA</sequence>
<evidence type="ECO:0000313" key="3">
    <source>
        <dbReference type="Proteomes" id="UP000295510"/>
    </source>
</evidence>
<feature type="domain" description="CheW-like" evidence="1">
    <location>
        <begin position="27"/>
        <end position="173"/>
    </location>
</feature>
<dbReference type="EMBL" id="SNYL01000001">
    <property type="protein sequence ID" value="TDQ45275.1"/>
    <property type="molecule type" value="Genomic_DNA"/>
</dbReference>
<reference evidence="2 3" key="1">
    <citation type="submission" date="2019-03" db="EMBL/GenBank/DDBJ databases">
        <title>Genomic Encyclopedia of Type Strains, Phase IV (KMG-IV): sequencing the most valuable type-strain genomes for metagenomic binning, comparative biology and taxonomic classification.</title>
        <authorList>
            <person name="Goeker M."/>
        </authorList>
    </citation>
    <scope>NUCLEOTIDE SEQUENCE [LARGE SCALE GENOMIC DNA]</scope>
    <source>
        <strain evidence="2 3">DSM 19605</strain>
    </source>
</reference>
<comment type="caution">
    <text evidence="2">The sequence shown here is derived from an EMBL/GenBank/DDBJ whole genome shotgun (WGS) entry which is preliminary data.</text>
</comment>
<dbReference type="SUPFAM" id="SSF50341">
    <property type="entry name" value="CheW-like"/>
    <property type="match status" value="1"/>
</dbReference>
<protein>
    <submittedName>
        <fullName evidence="2">Twitching motility protein PilI</fullName>
    </submittedName>
</protein>
<evidence type="ECO:0000259" key="1">
    <source>
        <dbReference type="PROSITE" id="PS50851"/>
    </source>
</evidence>
<gene>
    <name evidence="2" type="ORF">DFR43_101178</name>
</gene>
<dbReference type="Pfam" id="PF01584">
    <property type="entry name" value="CheW"/>
    <property type="match status" value="1"/>
</dbReference>
<dbReference type="InterPro" id="IPR036061">
    <property type="entry name" value="CheW-like_dom_sf"/>
</dbReference>
<dbReference type="SMART" id="SM00260">
    <property type="entry name" value="CheW"/>
    <property type="match status" value="1"/>
</dbReference>
<proteinExistence type="predicted"/>
<dbReference type="GO" id="GO:0006935">
    <property type="term" value="P:chemotaxis"/>
    <property type="evidence" value="ECO:0007669"/>
    <property type="project" value="InterPro"/>
</dbReference>
<dbReference type="RefSeq" id="WP_133595472.1">
    <property type="nucleotide sequence ID" value="NZ_SNYL01000001.1"/>
</dbReference>
<dbReference type="AlphaFoldDB" id="A0A4R6UJM3"/>
<dbReference type="PROSITE" id="PS50851">
    <property type="entry name" value="CHEW"/>
    <property type="match status" value="1"/>
</dbReference>
<accession>A0A4R6UJM3</accession>
<name>A0A4R6UJM3_9BURK</name>